<proteinExistence type="predicted"/>
<name>A0A432MN95_9BACT</name>
<dbReference type="AlphaFoldDB" id="A0A432MN95"/>
<keyword evidence="3" id="KW-1185">Reference proteome</keyword>
<dbReference type="OrthoDB" id="288736at2"/>
<dbReference type="Pfam" id="PF13298">
    <property type="entry name" value="LigD_N"/>
    <property type="match status" value="1"/>
</dbReference>
<reference evidence="2 3" key="1">
    <citation type="submission" date="2018-12" db="EMBL/GenBank/DDBJ databases">
        <authorList>
            <person name="Toschakov S.V."/>
        </authorList>
    </citation>
    <scope>NUCLEOTIDE SEQUENCE [LARGE SCALE GENOMIC DNA]</scope>
    <source>
        <strain evidence="2 3">GM2012</strain>
    </source>
</reference>
<evidence type="ECO:0000259" key="1">
    <source>
        <dbReference type="Pfam" id="PF13298"/>
    </source>
</evidence>
<comment type="caution">
    <text evidence="2">The sequence shown here is derived from an EMBL/GenBank/DDBJ whole genome shotgun (WGS) entry which is preliminary data.</text>
</comment>
<sequence length="128" mass="14575">MTEEDTRGVGGRFVVLEHRWRGVHWDFMLERGGVLATWALSAAPGPESEAEASPLPDHRLAYLDYEGPISGDRGEVRRLDRGTYESIQWEEDRVVVRLLGDQVIGEAELLRGFGKGRCSWRFRMGKFI</sequence>
<gene>
    <name evidence="2" type="ORF">TsocGM_04775</name>
</gene>
<dbReference type="Proteomes" id="UP000280296">
    <property type="component" value="Unassembled WGS sequence"/>
</dbReference>
<dbReference type="InterPro" id="IPR014144">
    <property type="entry name" value="LigD_PE_domain"/>
</dbReference>
<dbReference type="RefSeq" id="WP_126724165.1">
    <property type="nucleotide sequence ID" value="NZ_RYZH01000006.1"/>
</dbReference>
<feature type="domain" description="DNA ligase D 3'-phosphoesterase" evidence="1">
    <location>
        <begin position="17"/>
        <end position="111"/>
    </location>
</feature>
<reference evidence="2 3" key="2">
    <citation type="submission" date="2019-01" db="EMBL/GenBank/DDBJ databases">
        <title>Tautonia sociabilis, a novel thermotolerant planctomycete of Isosphaeraceae family, isolated from a 4000 m deep subterranean habitat.</title>
        <authorList>
            <person name="Kovaleva O.L."/>
            <person name="Elcheninov A.G."/>
            <person name="Van Heerden E."/>
            <person name="Toshchakov S.V."/>
            <person name="Novikov A."/>
            <person name="Bonch-Osmolovskaya E.A."/>
            <person name="Kublanov I.V."/>
        </authorList>
    </citation>
    <scope>NUCLEOTIDE SEQUENCE [LARGE SCALE GENOMIC DNA]</scope>
    <source>
        <strain evidence="2 3">GM2012</strain>
    </source>
</reference>
<protein>
    <recommendedName>
        <fullName evidence="1">DNA ligase D 3'-phosphoesterase domain-containing protein</fullName>
    </recommendedName>
</protein>
<evidence type="ECO:0000313" key="2">
    <source>
        <dbReference type="EMBL" id="RUL88914.1"/>
    </source>
</evidence>
<dbReference type="EMBL" id="RYZH01000006">
    <property type="protein sequence ID" value="RUL88914.1"/>
    <property type="molecule type" value="Genomic_DNA"/>
</dbReference>
<evidence type="ECO:0000313" key="3">
    <source>
        <dbReference type="Proteomes" id="UP000280296"/>
    </source>
</evidence>
<accession>A0A432MN95</accession>
<organism evidence="2 3">
    <name type="scientific">Tautonia sociabilis</name>
    <dbReference type="NCBI Taxonomy" id="2080755"/>
    <lineage>
        <taxon>Bacteria</taxon>
        <taxon>Pseudomonadati</taxon>
        <taxon>Planctomycetota</taxon>
        <taxon>Planctomycetia</taxon>
        <taxon>Isosphaerales</taxon>
        <taxon>Isosphaeraceae</taxon>
        <taxon>Tautonia</taxon>
    </lineage>
</organism>